<reference evidence="2 3" key="1">
    <citation type="submission" date="2023-12" db="EMBL/GenBank/DDBJ databases">
        <title>Baltic Sea Cyanobacteria.</title>
        <authorList>
            <person name="Delbaje E."/>
            <person name="Fewer D.P."/>
            <person name="Shishido T.K."/>
        </authorList>
    </citation>
    <scope>NUCLEOTIDE SEQUENCE [LARGE SCALE GENOMIC DNA]</scope>
    <source>
        <strain evidence="2 3">CCNP 1315</strain>
    </source>
</reference>
<proteinExistence type="predicted"/>
<feature type="region of interest" description="Disordered" evidence="1">
    <location>
        <begin position="57"/>
        <end position="89"/>
    </location>
</feature>
<evidence type="ECO:0000313" key="2">
    <source>
        <dbReference type="EMBL" id="MEA5520500.1"/>
    </source>
</evidence>
<comment type="caution">
    <text evidence="2">The sequence shown here is derived from an EMBL/GenBank/DDBJ whole genome shotgun (WGS) entry which is preliminary data.</text>
</comment>
<evidence type="ECO:0000256" key="1">
    <source>
        <dbReference type="SAM" id="MobiDB-lite"/>
    </source>
</evidence>
<evidence type="ECO:0000313" key="3">
    <source>
        <dbReference type="Proteomes" id="UP001301728"/>
    </source>
</evidence>
<gene>
    <name evidence="2" type="ORF">VB854_16245</name>
</gene>
<accession>A0ABU5U0H0</accession>
<organism evidence="2 3">
    <name type="scientific">Limnoraphis robusta CCNP1315</name>
    <dbReference type="NCBI Taxonomy" id="3110306"/>
    <lineage>
        <taxon>Bacteria</taxon>
        <taxon>Bacillati</taxon>
        <taxon>Cyanobacteriota</taxon>
        <taxon>Cyanophyceae</taxon>
        <taxon>Oscillatoriophycideae</taxon>
        <taxon>Oscillatoriales</taxon>
        <taxon>Sirenicapillariaceae</taxon>
        <taxon>Limnoraphis</taxon>
    </lineage>
</organism>
<protein>
    <submittedName>
        <fullName evidence="2">Uncharacterized protein</fullName>
    </submittedName>
</protein>
<dbReference type="Proteomes" id="UP001301728">
    <property type="component" value="Unassembled WGS sequence"/>
</dbReference>
<keyword evidence="3" id="KW-1185">Reference proteome</keyword>
<name>A0ABU5U0H0_9CYAN</name>
<dbReference type="EMBL" id="JAYGHT010000082">
    <property type="protein sequence ID" value="MEA5520500.1"/>
    <property type="molecule type" value="Genomic_DNA"/>
</dbReference>
<sequence length="241" mass="26757">MIKSFKFIHFPLRDRALSDMEFSATVYPLRLIARLPLVIWALGMVLIPMNGSAQELMPEGLNDGSSTTDESLELNPPSPSQGVQPVDPNQMRPLALGESFLSIQGGKRLLEEASQAVTRENYTEAASKLQEARQVFNQLSNFYQQLATSFSGIDNRVADLHRNNARQTAQMRDDATYQLALVHRAQNQPELAVPLLIQIIRSQAPTRDLGKKAYQQLFELGFVDSPIPDGQSSEQSTSSAQ</sequence>